<keyword evidence="1" id="KW-0472">Membrane</keyword>
<sequence>MRIITVQSRRKGFTLIEAAWVTVIVGIGAVAMLELLAAGTVVNANGNQMTTAVNLANNMREIALGLPFNDPEQPVTWATKEASVASYDDVLDLDGTSFSPPLDVRRQPIADLTSWKQTVTVQSVAPDAVPSVRPNNATTATARVTVKILQNNKQVHEMSWLVVAPNPG</sequence>
<keyword evidence="1" id="KW-1133">Transmembrane helix</keyword>
<evidence type="ECO:0000256" key="1">
    <source>
        <dbReference type="SAM" id="Phobius"/>
    </source>
</evidence>
<dbReference type="Proteomes" id="UP000593765">
    <property type="component" value="Chromosome"/>
</dbReference>
<reference evidence="2 3" key="1">
    <citation type="submission" date="2020-10" db="EMBL/GenBank/DDBJ databases">
        <title>Wide distribution of Phycisphaera-like planctomycetes from WD2101 soil group in peatlands and genome analysis of the first cultivated representative.</title>
        <authorList>
            <person name="Dedysh S.N."/>
            <person name="Beletsky A.V."/>
            <person name="Ivanova A."/>
            <person name="Kulichevskaya I.S."/>
            <person name="Suzina N.E."/>
            <person name="Philippov D.A."/>
            <person name="Rakitin A.L."/>
            <person name="Mardanov A.V."/>
            <person name="Ravin N.V."/>
        </authorList>
    </citation>
    <scope>NUCLEOTIDE SEQUENCE [LARGE SCALE GENOMIC DNA]</scope>
    <source>
        <strain evidence="2 3">M1803</strain>
    </source>
</reference>
<evidence type="ECO:0000313" key="3">
    <source>
        <dbReference type="Proteomes" id="UP000593765"/>
    </source>
</evidence>
<dbReference type="RefSeq" id="WP_206293187.1">
    <property type="nucleotide sequence ID" value="NZ_CP063458.1"/>
</dbReference>
<organism evidence="2 3">
    <name type="scientific">Humisphaera borealis</name>
    <dbReference type="NCBI Taxonomy" id="2807512"/>
    <lineage>
        <taxon>Bacteria</taxon>
        <taxon>Pseudomonadati</taxon>
        <taxon>Planctomycetota</taxon>
        <taxon>Phycisphaerae</taxon>
        <taxon>Tepidisphaerales</taxon>
        <taxon>Tepidisphaeraceae</taxon>
        <taxon>Humisphaera</taxon>
    </lineage>
</organism>
<evidence type="ECO:0000313" key="2">
    <source>
        <dbReference type="EMBL" id="QOV90115.1"/>
    </source>
</evidence>
<proteinExistence type="predicted"/>
<dbReference type="EMBL" id="CP063458">
    <property type="protein sequence ID" value="QOV90115.1"/>
    <property type="molecule type" value="Genomic_DNA"/>
</dbReference>
<keyword evidence="1" id="KW-0812">Transmembrane</keyword>
<dbReference type="InterPro" id="IPR012902">
    <property type="entry name" value="N_methyl_site"/>
</dbReference>
<keyword evidence="3" id="KW-1185">Reference proteome</keyword>
<protein>
    <recommendedName>
        <fullName evidence="4">Type II secretion system protein</fullName>
    </recommendedName>
</protein>
<dbReference type="PROSITE" id="PS00409">
    <property type="entry name" value="PROKAR_NTER_METHYL"/>
    <property type="match status" value="1"/>
</dbReference>
<accession>A0A7M2WX92</accession>
<gene>
    <name evidence="2" type="ORF">IPV69_01710</name>
</gene>
<dbReference type="KEGG" id="hbs:IPV69_01710"/>
<dbReference type="AlphaFoldDB" id="A0A7M2WX92"/>
<feature type="transmembrane region" description="Helical" evidence="1">
    <location>
        <begin position="12"/>
        <end position="33"/>
    </location>
</feature>
<name>A0A7M2WX92_9BACT</name>
<evidence type="ECO:0008006" key="4">
    <source>
        <dbReference type="Google" id="ProtNLM"/>
    </source>
</evidence>